<sequence>MKHNAGILRERVHLLTLSEQPDGCAWQKTAAFRAAVSYPKGSNLFSKVGIGVRSVQLKLRRRDDLTLHHAMLLDGQHLFLTKIDLDTDRLYQTVEAAAITPVLCAVSRKEVTTDARHNRPTLTETKVYTFPACMTEKYLKFDSLTPQDVTETTYVLVTPKAVALRMGEVVTIGEDAFCVQIGHTLDPYKNEYEVMRKEDA</sequence>
<evidence type="ECO:0000313" key="2">
    <source>
        <dbReference type="Proteomes" id="UP000195897"/>
    </source>
</evidence>
<reference evidence="2" key="1">
    <citation type="submission" date="2017-04" db="EMBL/GenBank/DDBJ databases">
        <title>Function of individual gut microbiota members based on whole genome sequencing of pure cultures obtained from chicken caecum.</title>
        <authorList>
            <person name="Medvecky M."/>
            <person name="Cejkova D."/>
            <person name="Polansky O."/>
            <person name="Karasova D."/>
            <person name="Kubasova T."/>
            <person name="Cizek A."/>
            <person name="Rychlik I."/>
        </authorList>
    </citation>
    <scope>NUCLEOTIDE SEQUENCE [LARGE SCALE GENOMIC DNA]</scope>
    <source>
        <strain evidence="2">An180</strain>
    </source>
</reference>
<gene>
    <name evidence="1" type="ORF">B5F17_13555</name>
</gene>
<dbReference type="AlphaFoldDB" id="A0A1Y4L2S2"/>
<organism evidence="1 2">
    <name type="scientific">Butyricicoccus pullicaecorum</name>
    <dbReference type="NCBI Taxonomy" id="501571"/>
    <lineage>
        <taxon>Bacteria</taxon>
        <taxon>Bacillati</taxon>
        <taxon>Bacillota</taxon>
        <taxon>Clostridia</taxon>
        <taxon>Eubacteriales</taxon>
        <taxon>Butyricicoccaceae</taxon>
        <taxon>Butyricicoccus</taxon>
    </lineage>
</organism>
<proteinExistence type="predicted"/>
<dbReference type="EMBL" id="NFKK01000025">
    <property type="protein sequence ID" value="OUP51078.1"/>
    <property type="molecule type" value="Genomic_DNA"/>
</dbReference>
<accession>A0A1Y4L2S2</accession>
<protein>
    <submittedName>
        <fullName evidence="1">Uncharacterized protein</fullName>
    </submittedName>
</protein>
<evidence type="ECO:0000313" key="1">
    <source>
        <dbReference type="EMBL" id="OUP51078.1"/>
    </source>
</evidence>
<dbReference type="Proteomes" id="UP000195897">
    <property type="component" value="Unassembled WGS sequence"/>
</dbReference>
<comment type="caution">
    <text evidence="1">The sequence shown here is derived from an EMBL/GenBank/DDBJ whole genome shotgun (WGS) entry which is preliminary data.</text>
</comment>
<dbReference type="RefSeq" id="WP_087374678.1">
    <property type="nucleotide sequence ID" value="NZ_NFKK01000025.1"/>
</dbReference>
<name>A0A1Y4L2S2_9FIRM</name>